<comment type="function">
    <text evidence="7">Choline transporter.</text>
</comment>
<keyword evidence="4 7" id="KW-1133">Transmembrane helix</keyword>
<organism evidence="8 9">
    <name type="scientific">Sphagnum jensenii</name>
    <dbReference type="NCBI Taxonomy" id="128206"/>
    <lineage>
        <taxon>Eukaryota</taxon>
        <taxon>Viridiplantae</taxon>
        <taxon>Streptophyta</taxon>
        <taxon>Embryophyta</taxon>
        <taxon>Bryophyta</taxon>
        <taxon>Sphagnophytina</taxon>
        <taxon>Sphagnopsida</taxon>
        <taxon>Sphagnales</taxon>
        <taxon>Sphagnaceae</taxon>
        <taxon>Sphagnum</taxon>
    </lineage>
</organism>
<evidence type="ECO:0000256" key="3">
    <source>
        <dbReference type="ARBA" id="ARBA00022692"/>
    </source>
</evidence>
<keyword evidence="6" id="KW-0325">Glycoprotein</keyword>
<keyword evidence="9" id="KW-1185">Reference proteome</keyword>
<feature type="transmembrane region" description="Helical" evidence="7">
    <location>
        <begin position="76"/>
        <end position="93"/>
    </location>
</feature>
<feature type="transmembrane region" description="Helical" evidence="7">
    <location>
        <begin position="25"/>
        <end position="45"/>
    </location>
</feature>
<comment type="caution">
    <text evidence="7">Lacks conserved residue(s) required for the propagation of feature annotation.</text>
</comment>
<evidence type="ECO:0000256" key="6">
    <source>
        <dbReference type="ARBA" id="ARBA00023180"/>
    </source>
</evidence>
<proteinExistence type="inferred from homology"/>
<dbReference type="PANTHER" id="PTHR12385:SF14">
    <property type="entry name" value="CHOLINE TRANSPORTER-LIKE 2"/>
    <property type="match status" value="1"/>
</dbReference>
<evidence type="ECO:0000256" key="5">
    <source>
        <dbReference type="ARBA" id="ARBA00023136"/>
    </source>
</evidence>
<evidence type="ECO:0000313" key="9">
    <source>
        <dbReference type="Proteomes" id="UP001497522"/>
    </source>
</evidence>
<dbReference type="Proteomes" id="UP001497522">
    <property type="component" value="Chromosome 18"/>
</dbReference>
<keyword evidence="5 7" id="KW-0472">Membrane</keyword>
<name>A0ABP1B0L1_9BRYO</name>
<sequence>MWLLFLSPSSSTSRLDGSEQNHLKIVAVIMTIVLLVVLLITLILLKRVIIAVAVIKVAAKAIGAIPSLVIYPIVPFLILVVFLIYWVTALLYLTSAGSVTQNICNNSCAAYDLTSLSISDNNCCGYSLHHCKNVAWAIIYHVFGMFWITQFINACCLATIAGAIAAYYWQNFWIWGLQELGWAPVLSSAKRVVQYSLGSMALGSLLCCLGCIEWIVKFINKNAYIVIATSGKGFCRAAGKASALIVSNILKVAAVNILGDLILFLGKVCVSLVCALFAFLMLETHKYKSGNSQVSSPLFPVLFCWGVGYITAGHFFAVVEMAIDTILLSFCIDADEHNGTAMFAPPLLIDILRSHARCQEAAQAEHALRKQKKAARGK</sequence>
<feature type="transmembrane region" description="Helical" evidence="7">
    <location>
        <begin position="261"/>
        <end position="282"/>
    </location>
</feature>
<accession>A0ABP1B0L1</accession>
<comment type="subcellular location">
    <subcellularLocation>
        <location evidence="7">Cell membrane</location>
        <topology evidence="7">Multi-pass membrane protein</topology>
    </subcellularLocation>
    <subcellularLocation>
        <location evidence="1">Membrane</location>
        <topology evidence="1">Multi-pass membrane protein</topology>
    </subcellularLocation>
</comment>
<evidence type="ECO:0000256" key="2">
    <source>
        <dbReference type="ARBA" id="ARBA00007168"/>
    </source>
</evidence>
<dbReference type="InterPro" id="IPR007603">
    <property type="entry name" value="Choline_transptr-like"/>
</dbReference>
<evidence type="ECO:0000256" key="4">
    <source>
        <dbReference type="ARBA" id="ARBA00022989"/>
    </source>
</evidence>
<protein>
    <recommendedName>
        <fullName evidence="7">Choline transporter-like protein</fullName>
    </recommendedName>
</protein>
<feature type="transmembrane region" description="Helical" evidence="7">
    <location>
        <begin position="294"/>
        <end position="317"/>
    </location>
</feature>
<feature type="transmembrane region" description="Helical" evidence="7">
    <location>
        <begin position="151"/>
        <end position="169"/>
    </location>
</feature>
<evidence type="ECO:0000313" key="8">
    <source>
        <dbReference type="EMBL" id="CAK9868267.1"/>
    </source>
</evidence>
<keyword evidence="3 7" id="KW-0812">Transmembrane</keyword>
<dbReference type="PANTHER" id="PTHR12385">
    <property type="entry name" value="CHOLINE TRANSPORTER-LIKE (SLC FAMILY 44)"/>
    <property type="match status" value="1"/>
</dbReference>
<reference evidence="8" key="1">
    <citation type="submission" date="2024-03" db="EMBL/GenBank/DDBJ databases">
        <authorList>
            <consortium name="ELIXIR-Norway"/>
            <consortium name="Elixir Norway"/>
        </authorList>
    </citation>
    <scope>NUCLEOTIDE SEQUENCE</scope>
</reference>
<evidence type="ECO:0000256" key="7">
    <source>
        <dbReference type="RuleBase" id="RU368066"/>
    </source>
</evidence>
<dbReference type="Pfam" id="PF04515">
    <property type="entry name" value="Choline_transpo"/>
    <property type="match status" value="1"/>
</dbReference>
<dbReference type="EMBL" id="OZ023719">
    <property type="protein sequence ID" value="CAK9868267.1"/>
    <property type="molecule type" value="Genomic_DNA"/>
</dbReference>
<comment type="similarity">
    <text evidence="2 7">Belongs to the CTL (choline transporter-like) family.</text>
</comment>
<evidence type="ECO:0000256" key="1">
    <source>
        <dbReference type="ARBA" id="ARBA00004141"/>
    </source>
</evidence>
<gene>
    <name evidence="8" type="ORF">CSSPJE1EN2_LOCUS11252</name>
</gene>